<dbReference type="PANTHER" id="PTHR14218:SF15">
    <property type="entry name" value="TRIPEPTIDYL-PEPTIDASE 1"/>
    <property type="match status" value="1"/>
</dbReference>
<accession>A0ABW2Q1T9</accession>
<dbReference type="Proteomes" id="UP001596505">
    <property type="component" value="Unassembled WGS sequence"/>
</dbReference>
<evidence type="ECO:0000256" key="1">
    <source>
        <dbReference type="ARBA" id="ARBA00001913"/>
    </source>
</evidence>
<gene>
    <name evidence="9" type="ORF">ACFQRG_20505</name>
</gene>
<evidence type="ECO:0000313" key="10">
    <source>
        <dbReference type="Proteomes" id="UP001596505"/>
    </source>
</evidence>
<dbReference type="InterPro" id="IPR036852">
    <property type="entry name" value="Peptidase_S8/S53_dom_sf"/>
</dbReference>
<keyword evidence="10" id="KW-1185">Reference proteome</keyword>
<dbReference type="PROSITE" id="PS51695">
    <property type="entry name" value="SEDOLISIN"/>
    <property type="match status" value="1"/>
</dbReference>
<comment type="cofactor">
    <cofactor evidence="1">
        <name>Ca(2+)</name>
        <dbReference type="ChEBI" id="CHEBI:29108"/>
    </cofactor>
</comment>
<dbReference type="CDD" id="cd04056">
    <property type="entry name" value="Peptidases_S53"/>
    <property type="match status" value="1"/>
</dbReference>
<dbReference type="SUPFAM" id="SSF54897">
    <property type="entry name" value="Protease propeptides/inhibitors"/>
    <property type="match status" value="1"/>
</dbReference>
<dbReference type="InterPro" id="IPR030400">
    <property type="entry name" value="Sedolisin_dom"/>
</dbReference>
<reference evidence="10" key="1">
    <citation type="journal article" date="2019" name="Int. J. Syst. Evol. Microbiol.">
        <title>The Global Catalogue of Microorganisms (GCM) 10K type strain sequencing project: providing services to taxonomists for standard genome sequencing and annotation.</title>
        <authorList>
            <consortium name="The Broad Institute Genomics Platform"/>
            <consortium name="The Broad Institute Genome Sequencing Center for Infectious Disease"/>
            <person name="Wu L."/>
            <person name="Ma J."/>
        </authorList>
    </citation>
    <scope>NUCLEOTIDE SEQUENCE [LARGE SCALE GENOMIC DNA]</scope>
    <source>
        <strain evidence="10">CGMCC 1.16305</strain>
    </source>
</reference>
<keyword evidence="6" id="KW-0106">Calcium</keyword>
<dbReference type="Gene3D" id="3.40.50.200">
    <property type="entry name" value="Peptidase S8/S53 domain"/>
    <property type="match status" value="1"/>
</dbReference>
<dbReference type="SMART" id="SM00944">
    <property type="entry name" value="Pro-kuma_activ"/>
    <property type="match status" value="1"/>
</dbReference>
<protein>
    <submittedName>
        <fullName evidence="9">Protease pro-enzyme activation domain-containing protein</fullName>
    </submittedName>
</protein>
<dbReference type="RefSeq" id="WP_380969696.1">
    <property type="nucleotide sequence ID" value="NZ_JBHTCO010000044.1"/>
</dbReference>
<keyword evidence="2 9" id="KW-0645">Protease</keyword>
<keyword evidence="4" id="KW-0378">Hydrolase</keyword>
<dbReference type="PANTHER" id="PTHR14218">
    <property type="entry name" value="PROTEASE S8 TRIPEPTIDYL PEPTIDASE I CLN2"/>
    <property type="match status" value="1"/>
</dbReference>
<dbReference type="InterPro" id="IPR050819">
    <property type="entry name" value="Tripeptidyl-peptidase_I"/>
</dbReference>
<evidence type="ECO:0000256" key="3">
    <source>
        <dbReference type="ARBA" id="ARBA00022723"/>
    </source>
</evidence>
<dbReference type="InterPro" id="IPR000209">
    <property type="entry name" value="Peptidase_S8/S53_dom"/>
</dbReference>
<dbReference type="InterPro" id="IPR015366">
    <property type="entry name" value="S53_propep"/>
</dbReference>
<dbReference type="CDD" id="cd11377">
    <property type="entry name" value="Pro-peptidase_S53"/>
    <property type="match status" value="1"/>
</dbReference>
<evidence type="ECO:0000256" key="5">
    <source>
        <dbReference type="ARBA" id="ARBA00022825"/>
    </source>
</evidence>
<sequence length="541" mass="57651">MGNYIRIEGSERILPKNARKIDTLDPNEQMSVTIYLRRGSTKSKLEKMVNEMAERPFSKRQHLSHDEFADAYGADPEDVKKIEEFADEYDLKVDEINTSSGIVVLSGKASSFNQAFNVELANYEHPDFNYRGHTGHVYIPENLNDVVQGVFGLDNRPQAKPHFRLLKEDNAVLDSRSSGVSYKPTEVAKMYNYPSDIDCSSQCIGIIELGGGYRQEDIKTYFKDLGVSEPQLIDVNVDGGKNKPTGDPNGPDGEVVLDIEIAAAVASGVKVAVYFAPNTDAGFLKAITTAIHDKKNKPSVLSISWGAAESNWTNQSIKAMNQAFHDAAALGVTVCCASGDNGASDGVNDGKAHVDFPASSPNVLACGGTKLEGNNGAISQEVVWNEGNNGATGGGVSDVFELPKWQDNAHVPTSINPGGKKGRGVPDVAGDADPATGYKILADGKQFVVGGTSAVAPLWAGLIANINQKLGKPVGFINPALYQLSSEDGAFHDITSGNNDSTDEHGSYKASQGWDACTGLGSPDGAKLLKALTDSAHNLSK</sequence>
<evidence type="ECO:0000256" key="7">
    <source>
        <dbReference type="ARBA" id="ARBA00023145"/>
    </source>
</evidence>
<evidence type="ECO:0000256" key="4">
    <source>
        <dbReference type="ARBA" id="ARBA00022801"/>
    </source>
</evidence>
<keyword evidence="3" id="KW-0479">Metal-binding</keyword>
<organism evidence="9 10">
    <name type="scientific">Scopulibacillus cellulosilyticus</name>
    <dbReference type="NCBI Taxonomy" id="2665665"/>
    <lineage>
        <taxon>Bacteria</taxon>
        <taxon>Bacillati</taxon>
        <taxon>Bacillota</taxon>
        <taxon>Bacilli</taxon>
        <taxon>Bacillales</taxon>
        <taxon>Sporolactobacillaceae</taxon>
        <taxon>Scopulibacillus</taxon>
    </lineage>
</organism>
<evidence type="ECO:0000259" key="8">
    <source>
        <dbReference type="PROSITE" id="PS51695"/>
    </source>
</evidence>
<name>A0ABW2Q1T9_9BACL</name>
<dbReference type="SUPFAM" id="SSF52743">
    <property type="entry name" value="Subtilisin-like"/>
    <property type="match status" value="1"/>
</dbReference>
<evidence type="ECO:0000256" key="2">
    <source>
        <dbReference type="ARBA" id="ARBA00022670"/>
    </source>
</evidence>
<evidence type="ECO:0000256" key="6">
    <source>
        <dbReference type="ARBA" id="ARBA00022837"/>
    </source>
</evidence>
<dbReference type="Pfam" id="PF09286">
    <property type="entry name" value="Pro-kuma_activ"/>
    <property type="match status" value="1"/>
</dbReference>
<dbReference type="GO" id="GO:0008233">
    <property type="term" value="F:peptidase activity"/>
    <property type="evidence" value="ECO:0007669"/>
    <property type="project" value="UniProtKB-KW"/>
</dbReference>
<proteinExistence type="predicted"/>
<evidence type="ECO:0000313" key="9">
    <source>
        <dbReference type="EMBL" id="MFC7395294.1"/>
    </source>
</evidence>
<keyword evidence="5" id="KW-0720">Serine protease</keyword>
<dbReference type="Pfam" id="PF00082">
    <property type="entry name" value="Peptidase_S8"/>
    <property type="match status" value="1"/>
</dbReference>
<feature type="domain" description="Peptidase S53" evidence="8">
    <location>
        <begin position="181"/>
        <end position="535"/>
    </location>
</feature>
<dbReference type="EMBL" id="JBHTCO010000044">
    <property type="protein sequence ID" value="MFC7395294.1"/>
    <property type="molecule type" value="Genomic_DNA"/>
</dbReference>
<keyword evidence="7" id="KW-0865">Zymogen</keyword>
<comment type="caution">
    <text evidence="9">The sequence shown here is derived from an EMBL/GenBank/DDBJ whole genome shotgun (WGS) entry which is preliminary data.</text>
</comment>
<dbReference type="GO" id="GO:0006508">
    <property type="term" value="P:proteolysis"/>
    <property type="evidence" value="ECO:0007669"/>
    <property type="project" value="UniProtKB-KW"/>
</dbReference>